<feature type="compositionally biased region" description="Polar residues" evidence="1">
    <location>
        <begin position="297"/>
        <end position="308"/>
    </location>
</feature>
<evidence type="ECO:0000313" key="4">
    <source>
        <dbReference type="EMBL" id="KAA8822428.1"/>
    </source>
</evidence>
<proteinExistence type="predicted"/>
<dbReference type="Proteomes" id="UP000374630">
    <property type="component" value="Unassembled WGS sequence"/>
</dbReference>
<evidence type="ECO:0000259" key="3">
    <source>
        <dbReference type="Pfam" id="PF04536"/>
    </source>
</evidence>
<feature type="compositionally biased region" description="Acidic residues" evidence="1">
    <location>
        <begin position="287"/>
        <end position="296"/>
    </location>
</feature>
<dbReference type="InterPro" id="IPR007621">
    <property type="entry name" value="TPM_dom"/>
</dbReference>
<comment type="caution">
    <text evidence="4">The sequence shown here is derived from an EMBL/GenBank/DDBJ whole genome shotgun (WGS) entry which is preliminary data.</text>
</comment>
<protein>
    <submittedName>
        <fullName evidence="4">TPM domain-containing protein</fullName>
    </submittedName>
</protein>
<dbReference type="CDD" id="cd12087">
    <property type="entry name" value="TM_EGFR-like"/>
    <property type="match status" value="1"/>
</dbReference>
<reference evidence="4 5" key="1">
    <citation type="journal article" date="2019" name="Syst. Appl. Microbiol.">
        <title>Characterization of Bifidobacterium species in feaces of the Egyptian fruit bat: Description of B. vespertilionis sp. nov. and B. rousetti sp. nov.</title>
        <authorList>
            <person name="Modesto M."/>
            <person name="Satti M."/>
            <person name="Watanabe K."/>
            <person name="Puglisi E."/>
            <person name="Morelli L."/>
            <person name="Huang C.-H."/>
            <person name="Liou J.-S."/>
            <person name="Miyashita M."/>
            <person name="Tamura T."/>
            <person name="Saito S."/>
            <person name="Mori K."/>
            <person name="Huang L."/>
            <person name="Sciavilla P."/>
            <person name="Sandri C."/>
            <person name="Spiezio C."/>
            <person name="Vitali F."/>
            <person name="Cavalieri D."/>
            <person name="Perpetuini G."/>
            <person name="Tofalo R."/>
            <person name="Bonetti A."/>
            <person name="Arita M."/>
            <person name="Mattarelli P."/>
        </authorList>
    </citation>
    <scope>NUCLEOTIDE SEQUENCE [LARGE SCALE GENOMIC DNA]</scope>
    <source>
        <strain evidence="4 5">RST16</strain>
    </source>
</reference>
<keyword evidence="2" id="KW-0812">Transmembrane</keyword>
<dbReference type="EMBL" id="RZNZ01000001">
    <property type="protein sequence ID" value="KAA8822428.1"/>
    <property type="molecule type" value="Genomic_DNA"/>
</dbReference>
<sequence>MTNRDLTPVKTAHVVERAPLAALSACRRTNPSTCGYLCSVLMCLLLTLVVALVPFAPAWADDGTDGSGDAQITVTDSITDTENLLGGNLTDVTDAINATKDRTGVSVKLLYLPSFRQGVDPEEWASQTLESSDPAANTVMLAVATQDGNLVVAVSANSEEWLRKQSTVDELSQAALGPIVSDGSNPDWPGSAKAMMDAIARIKESSTSTAATGIGIAVFGIALGLVVIVSVAFFLIRRRRKARHSGGRRNTLGVSRSQRRSRGKSTPRRKRTRGGASPERSEKSTDTSDDIQETSSEEVQSGNHEQTN</sequence>
<feature type="compositionally biased region" description="Basic residues" evidence="1">
    <location>
        <begin position="257"/>
        <end position="273"/>
    </location>
</feature>
<feature type="transmembrane region" description="Helical" evidence="2">
    <location>
        <begin position="34"/>
        <end position="56"/>
    </location>
</feature>
<gene>
    <name evidence="4" type="ORF">EMO90_00035</name>
</gene>
<feature type="transmembrane region" description="Helical" evidence="2">
    <location>
        <begin position="214"/>
        <end position="236"/>
    </location>
</feature>
<keyword evidence="2" id="KW-0472">Membrane</keyword>
<dbReference type="Pfam" id="PF04536">
    <property type="entry name" value="TPM_phosphatase"/>
    <property type="match status" value="1"/>
</dbReference>
<evidence type="ECO:0000256" key="1">
    <source>
        <dbReference type="SAM" id="MobiDB-lite"/>
    </source>
</evidence>
<keyword evidence="5" id="KW-1185">Reference proteome</keyword>
<organism evidence="4 5">
    <name type="scientific">Bifidobacterium vespertilionis</name>
    <dbReference type="NCBI Taxonomy" id="2562524"/>
    <lineage>
        <taxon>Bacteria</taxon>
        <taxon>Bacillati</taxon>
        <taxon>Actinomycetota</taxon>
        <taxon>Actinomycetes</taxon>
        <taxon>Bifidobacteriales</taxon>
        <taxon>Bifidobacteriaceae</taxon>
        <taxon>Bifidobacterium</taxon>
    </lineage>
</organism>
<dbReference type="Gene3D" id="3.10.310.50">
    <property type="match status" value="1"/>
</dbReference>
<feature type="domain" description="TPM" evidence="3">
    <location>
        <begin position="79"/>
        <end position="200"/>
    </location>
</feature>
<evidence type="ECO:0000256" key="2">
    <source>
        <dbReference type="SAM" id="Phobius"/>
    </source>
</evidence>
<accession>A0ABQ6SUX3</accession>
<keyword evidence="2" id="KW-1133">Transmembrane helix</keyword>
<dbReference type="RefSeq" id="WP_150353244.1">
    <property type="nucleotide sequence ID" value="NZ_RZNZ01000001.1"/>
</dbReference>
<name>A0ABQ6SUX3_9BIFI</name>
<evidence type="ECO:0000313" key="5">
    <source>
        <dbReference type="Proteomes" id="UP000374630"/>
    </source>
</evidence>
<feature type="region of interest" description="Disordered" evidence="1">
    <location>
        <begin position="244"/>
        <end position="308"/>
    </location>
</feature>